<dbReference type="EMBL" id="AMOQ01000011">
    <property type="protein sequence ID" value="EKE79118.1"/>
    <property type="molecule type" value="Genomic_DNA"/>
</dbReference>
<dbReference type="Proteomes" id="UP000002808">
    <property type="component" value="Unassembled WGS sequence"/>
</dbReference>
<name>K2JUG1_HELPX</name>
<proteinExistence type="predicted"/>
<comment type="caution">
    <text evidence="1">The sequence shown here is derived from an EMBL/GenBank/DDBJ whole genome shotgun (WGS) entry which is preliminary data.</text>
</comment>
<evidence type="ECO:0000313" key="1">
    <source>
        <dbReference type="EMBL" id="EKE79118.1"/>
    </source>
</evidence>
<accession>K2JUG1</accession>
<sequence length="51" mass="6004">MHFYTPKSIQRILTRKLAIWYKNLFLKRLVSGLLLSKIERCIKISVILNSG</sequence>
<protein>
    <submittedName>
        <fullName evidence="1">Uncharacterized protein</fullName>
    </submittedName>
</protein>
<reference evidence="1 2" key="1">
    <citation type="submission" date="2012-08" db="EMBL/GenBank/DDBJ databases">
        <title>Comparative Sequence Analysis of H. pylori isolates.</title>
        <authorList>
            <person name="Blanchard T.G."/>
            <person name="Czinn S.J."/>
            <person name="McCracken C.M."/>
            <person name="Abolude K.A."/>
            <person name="Shefchek K.S."/>
            <person name="Maroo A.M."/>
            <person name="Santana-Cruz I.S."/>
            <person name="Tallon L.J."/>
            <person name="Ficke F.W.F."/>
        </authorList>
    </citation>
    <scope>NUCLEOTIDE SEQUENCE [LARGE SCALE GENOMIC DNA]</scope>
    <source>
        <strain evidence="1 2">R018c</strain>
    </source>
</reference>
<dbReference type="PATRIC" id="fig|1145110.4.peg.1518"/>
<gene>
    <name evidence="1" type="ORF">OUC_1561</name>
</gene>
<organism evidence="1 2">
    <name type="scientific">Helicobacter pylori R018c</name>
    <dbReference type="NCBI Taxonomy" id="1145110"/>
    <lineage>
        <taxon>Bacteria</taxon>
        <taxon>Pseudomonadati</taxon>
        <taxon>Campylobacterota</taxon>
        <taxon>Epsilonproteobacteria</taxon>
        <taxon>Campylobacterales</taxon>
        <taxon>Helicobacteraceae</taxon>
        <taxon>Helicobacter</taxon>
    </lineage>
</organism>
<dbReference type="AlphaFoldDB" id="K2JUG1"/>
<evidence type="ECO:0000313" key="2">
    <source>
        <dbReference type="Proteomes" id="UP000002808"/>
    </source>
</evidence>